<dbReference type="PANTHER" id="PTHR33744">
    <property type="entry name" value="CARBOHYDRATE DIACID REGULATOR"/>
    <property type="match status" value="1"/>
</dbReference>
<dbReference type="EMBL" id="CP109491">
    <property type="protein sequence ID" value="WUX38029.1"/>
    <property type="molecule type" value="Genomic_DNA"/>
</dbReference>
<evidence type="ECO:0000259" key="3">
    <source>
        <dbReference type="Pfam" id="PF07905"/>
    </source>
</evidence>
<comment type="similarity">
    <text evidence="1">Belongs to the CdaR family.</text>
</comment>
<reference evidence="6" key="1">
    <citation type="submission" date="2022-10" db="EMBL/GenBank/DDBJ databases">
        <title>The complete genomes of actinobacterial strains from the NBC collection.</title>
        <authorList>
            <person name="Joergensen T.S."/>
            <person name="Alvarez Arevalo M."/>
            <person name="Sterndorff E.B."/>
            <person name="Faurdal D."/>
            <person name="Vuksanovic O."/>
            <person name="Mourched A.-S."/>
            <person name="Charusanti P."/>
            <person name="Shaw S."/>
            <person name="Blin K."/>
            <person name="Weber T."/>
        </authorList>
    </citation>
    <scope>NUCLEOTIDE SEQUENCE</scope>
    <source>
        <strain evidence="6">NBC_01436</strain>
    </source>
</reference>
<dbReference type="Pfam" id="PF13556">
    <property type="entry name" value="HTH_30"/>
    <property type="match status" value="1"/>
</dbReference>
<dbReference type="PANTHER" id="PTHR33744:SF17">
    <property type="entry name" value="CONSERVED PROTEIN"/>
    <property type="match status" value="1"/>
</dbReference>
<dbReference type="RefSeq" id="WP_329356579.1">
    <property type="nucleotide sequence ID" value="NZ_CP109490.1"/>
</dbReference>
<dbReference type="InterPro" id="IPR041522">
    <property type="entry name" value="CdaR_GGDEF"/>
</dbReference>
<evidence type="ECO:0000313" key="7">
    <source>
        <dbReference type="Proteomes" id="UP001431926"/>
    </source>
</evidence>
<protein>
    <submittedName>
        <fullName evidence="6">PucR family transcriptional regulator ligand-binding domain-containing protein</fullName>
    </submittedName>
</protein>
<dbReference type="InterPro" id="IPR042070">
    <property type="entry name" value="PucR_C-HTH_sf"/>
</dbReference>
<dbReference type="Pfam" id="PF07905">
    <property type="entry name" value="PucR"/>
    <property type="match status" value="1"/>
</dbReference>
<gene>
    <name evidence="6" type="ORF">OG367_18140</name>
</gene>
<sequence>MHVEDLLRLESLDLTLLWGDGPQLTREISGVTATDLEDPGRFLQHGELVLSGLVWWAPADDEAKAERFVAALHGAGAAALLAGEETHGGVPEVLVDACRRHGIAILSVPVHTSFRAVTDSVYLRQWGDLSRRPAAPYALPENVRAELSRLLADGTDPDTLLTRAVAHLGTPPAYVLSGTGRTIARTPTAGPLSVRRAAEALTATTTLSVDPDASPYGQWHLHLPDPGEAPPRMLHEIAEVLAQHRRTRLRAETRSRAAASDLLALIDTPSNPAPAPLRRALQACGLADQGPYTVITVHGPADDDGALDALTEALRHLTGCGFAVGSLPTGEPGEATALIGARTPTATATATATDTDTGTGTGTAAGTDTPTDTIATLKNLWVTLQSRSANVPLHAGVSTPAATPQDLKGALTQARYALTAARSGKTSGTGHTPGAGQAPGTRHTPRAGQAGGTRQAGGTGEAGAAEDPAPAAGITAIEDLTTLDALLTGIPADVRTAFGIHALGPLADDTNPSYRMLLETLDVFLAHNGSWARTAEALHLHVNTVHYRIQRVEILTGRDLARLDHKLDLKAALLCR</sequence>
<dbReference type="InterPro" id="IPR051448">
    <property type="entry name" value="CdaR-like_regulators"/>
</dbReference>
<feature type="region of interest" description="Disordered" evidence="2">
    <location>
        <begin position="421"/>
        <end position="467"/>
    </location>
</feature>
<dbReference type="Gene3D" id="1.10.10.2840">
    <property type="entry name" value="PucR C-terminal helix-turn-helix domain"/>
    <property type="match status" value="1"/>
</dbReference>
<dbReference type="Proteomes" id="UP001431926">
    <property type="component" value="Chromosome"/>
</dbReference>
<evidence type="ECO:0000259" key="4">
    <source>
        <dbReference type="Pfam" id="PF13556"/>
    </source>
</evidence>
<evidence type="ECO:0000256" key="1">
    <source>
        <dbReference type="ARBA" id="ARBA00006754"/>
    </source>
</evidence>
<dbReference type="Pfam" id="PF17853">
    <property type="entry name" value="GGDEF_2"/>
    <property type="match status" value="1"/>
</dbReference>
<feature type="compositionally biased region" description="Gly residues" evidence="2">
    <location>
        <begin position="449"/>
        <end position="461"/>
    </location>
</feature>
<feature type="domain" description="PucR C-terminal helix-turn-helix" evidence="4">
    <location>
        <begin position="517"/>
        <end position="574"/>
    </location>
</feature>
<feature type="domain" description="CdaR GGDEF-like" evidence="5">
    <location>
        <begin position="274"/>
        <end position="419"/>
    </location>
</feature>
<evidence type="ECO:0000259" key="5">
    <source>
        <dbReference type="Pfam" id="PF17853"/>
    </source>
</evidence>
<feature type="region of interest" description="Disordered" evidence="2">
    <location>
        <begin position="347"/>
        <end position="370"/>
    </location>
</feature>
<accession>A0ABZ1ZL53</accession>
<dbReference type="InterPro" id="IPR012914">
    <property type="entry name" value="PucR_dom"/>
</dbReference>
<dbReference type="InterPro" id="IPR025736">
    <property type="entry name" value="PucR_C-HTH_dom"/>
</dbReference>
<evidence type="ECO:0000256" key="2">
    <source>
        <dbReference type="SAM" id="MobiDB-lite"/>
    </source>
</evidence>
<keyword evidence="7" id="KW-1185">Reference proteome</keyword>
<feature type="domain" description="Purine catabolism PurC-like" evidence="3">
    <location>
        <begin position="5"/>
        <end position="122"/>
    </location>
</feature>
<organism evidence="6 7">
    <name type="scientific">Streptomyces anulatus</name>
    <name type="common">Streptomyces chrysomallus</name>
    <dbReference type="NCBI Taxonomy" id="1892"/>
    <lineage>
        <taxon>Bacteria</taxon>
        <taxon>Bacillati</taxon>
        <taxon>Actinomycetota</taxon>
        <taxon>Actinomycetes</taxon>
        <taxon>Kitasatosporales</taxon>
        <taxon>Streptomycetaceae</taxon>
        <taxon>Streptomyces</taxon>
    </lineage>
</organism>
<name>A0ABZ1ZL53_STRAQ</name>
<evidence type="ECO:0000313" key="6">
    <source>
        <dbReference type="EMBL" id="WUX38029.1"/>
    </source>
</evidence>
<proteinExistence type="inferred from homology"/>